<dbReference type="AlphaFoldDB" id="A0A4U1BSC7"/>
<accession>A0A4U1BSC7</accession>
<dbReference type="EMBL" id="SWCJ01000002">
    <property type="protein sequence ID" value="TKB57503.1"/>
    <property type="molecule type" value="Genomic_DNA"/>
</dbReference>
<keyword evidence="2" id="KW-1185">Reference proteome</keyword>
<sequence>MFEPTELQRCQPKLALVTATAVRLSDGSSANWRAIESDSCWDLILACGLSQRQHQKLAELTELQGVCVANIETPTADSQAAVNVAEHLLGKLSSRTMPNNLGVADIRNLIFQAAKLIAFDDMSEALAYLRSNTSTICVGGIYLADVSLSLSTYEQRCQQLISLMSDAGYLCSTFYPHHNRGCSLLLGFR</sequence>
<comment type="caution">
    <text evidence="1">The sequence shown here is derived from an EMBL/GenBank/DDBJ whole genome shotgun (WGS) entry which is preliminary data.</text>
</comment>
<gene>
    <name evidence="1" type="ORF">FCL42_04320</name>
</gene>
<name>A0A4U1BSC7_9GAMM</name>
<protein>
    <submittedName>
        <fullName evidence="1">Uncharacterized protein</fullName>
    </submittedName>
</protein>
<proteinExistence type="predicted"/>
<dbReference type="Proteomes" id="UP000305675">
    <property type="component" value="Unassembled WGS sequence"/>
</dbReference>
<organism evidence="1 2">
    <name type="scientific">Ferrimonas aestuarii</name>
    <dbReference type="NCBI Taxonomy" id="2569539"/>
    <lineage>
        <taxon>Bacteria</taxon>
        <taxon>Pseudomonadati</taxon>
        <taxon>Pseudomonadota</taxon>
        <taxon>Gammaproteobacteria</taxon>
        <taxon>Alteromonadales</taxon>
        <taxon>Ferrimonadaceae</taxon>
        <taxon>Ferrimonas</taxon>
    </lineage>
</organism>
<dbReference type="OrthoDB" id="6402622at2"/>
<dbReference type="RefSeq" id="WP_136862148.1">
    <property type="nucleotide sequence ID" value="NZ_SWCJ01000002.1"/>
</dbReference>
<reference evidence="1 2" key="1">
    <citation type="submission" date="2019-04" db="EMBL/GenBank/DDBJ databases">
        <authorList>
            <person name="Hwang J.C."/>
        </authorList>
    </citation>
    <scope>NUCLEOTIDE SEQUENCE [LARGE SCALE GENOMIC DNA]</scope>
    <source>
        <strain evidence="1 2">IMCC35002</strain>
    </source>
</reference>
<evidence type="ECO:0000313" key="1">
    <source>
        <dbReference type="EMBL" id="TKB57503.1"/>
    </source>
</evidence>
<evidence type="ECO:0000313" key="2">
    <source>
        <dbReference type="Proteomes" id="UP000305675"/>
    </source>
</evidence>